<dbReference type="RefSeq" id="WP_089932535.1">
    <property type="nucleotide sequence ID" value="NZ_JAZBNI010000008.1"/>
</dbReference>
<name>A0A2I0UYM3_9BACI</name>
<organism evidence="1 2">
    <name type="scientific">Lysinibacillus fusiformis</name>
    <dbReference type="NCBI Taxonomy" id="28031"/>
    <lineage>
        <taxon>Bacteria</taxon>
        <taxon>Bacillati</taxon>
        <taxon>Bacillota</taxon>
        <taxon>Bacilli</taxon>
        <taxon>Bacillales</taxon>
        <taxon>Bacillaceae</taxon>
        <taxon>Lysinibacillus</taxon>
    </lineage>
</organism>
<gene>
    <name evidence="1" type="ORF">CRI88_15610</name>
</gene>
<protein>
    <submittedName>
        <fullName evidence="1">Uncharacterized protein</fullName>
    </submittedName>
</protein>
<evidence type="ECO:0000313" key="1">
    <source>
        <dbReference type="EMBL" id="PKU51099.1"/>
    </source>
</evidence>
<dbReference type="AlphaFoldDB" id="A0A2I0UYM3"/>
<accession>A0A2I0UYM3</accession>
<dbReference type="EMBL" id="PDFK01000004">
    <property type="protein sequence ID" value="PKU51099.1"/>
    <property type="molecule type" value="Genomic_DNA"/>
</dbReference>
<dbReference type="Proteomes" id="UP000234956">
    <property type="component" value="Unassembled WGS sequence"/>
</dbReference>
<comment type="caution">
    <text evidence="1">The sequence shown here is derived from an EMBL/GenBank/DDBJ whole genome shotgun (WGS) entry which is preliminary data.</text>
</comment>
<proteinExistence type="predicted"/>
<evidence type="ECO:0000313" key="2">
    <source>
        <dbReference type="Proteomes" id="UP000234956"/>
    </source>
</evidence>
<reference evidence="1 2" key="1">
    <citation type="submission" date="2017-10" db="EMBL/GenBank/DDBJ databases">
        <title>Draft genome of Lysinibacillus fusiformis strain Juneja, a laboratory-derived pathogen of Drosophila melanogaster.</title>
        <authorList>
            <person name="Smith B.R."/>
            <person name="Unckless R.L."/>
        </authorList>
    </citation>
    <scope>NUCLEOTIDE SEQUENCE [LARGE SCALE GENOMIC DNA]</scope>
    <source>
        <strain evidence="1 2">Juneja</strain>
    </source>
</reference>
<sequence length="122" mass="14230">MQIQPRNTSYYLPAKVNQPIKTENLLDLLKYVDGSEEEDAKKNKPKIEVRHENGYVRQYLVKPNGQRVLLMETKQSHDNKEASHLHTMPHNLFKQPFEKPTSDPILSILNAKDNIAKYRYGI</sequence>